<accession>A0A7S4DCJ5</accession>
<organism evidence="3">
    <name type="scientific">Heterosigma akashiwo</name>
    <name type="common">Chromophytic alga</name>
    <name type="synonym">Heterosigma carterae</name>
    <dbReference type="NCBI Taxonomy" id="2829"/>
    <lineage>
        <taxon>Eukaryota</taxon>
        <taxon>Sar</taxon>
        <taxon>Stramenopiles</taxon>
        <taxon>Ochrophyta</taxon>
        <taxon>Raphidophyceae</taxon>
        <taxon>Chattonellales</taxon>
        <taxon>Chattonellaceae</taxon>
        <taxon>Heterosigma</taxon>
    </lineage>
</organism>
<dbReference type="AlphaFoldDB" id="A0A7S4DCJ5"/>
<gene>
    <name evidence="3" type="ORF">HAKA00212_LOCUS20060</name>
</gene>
<feature type="region of interest" description="Disordered" evidence="1">
    <location>
        <begin position="1"/>
        <end position="21"/>
    </location>
</feature>
<dbReference type="EMBL" id="HBIU01044557">
    <property type="protein sequence ID" value="CAE0641232.1"/>
    <property type="molecule type" value="Transcribed_RNA"/>
</dbReference>
<feature type="domain" description="Kinesin-like KIF1-type" evidence="2">
    <location>
        <begin position="133"/>
        <end position="175"/>
    </location>
</feature>
<evidence type="ECO:0000313" key="3">
    <source>
        <dbReference type="EMBL" id="CAE0641232.1"/>
    </source>
</evidence>
<evidence type="ECO:0000259" key="2">
    <source>
        <dbReference type="Pfam" id="PF12423"/>
    </source>
</evidence>
<dbReference type="Pfam" id="PF12423">
    <property type="entry name" value="KIF1B"/>
    <property type="match status" value="1"/>
</dbReference>
<name>A0A7S4DCJ5_HETAK</name>
<evidence type="ECO:0000256" key="1">
    <source>
        <dbReference type="SAM" id="MobiDB-lite"/>
    </source>
</evidence>
<protein>
    <recommendedName>
        <fullName evidence="2">Kinesin-like KIF1-type domain-containing protein</fullName>
    </recommendedName>
</protein>
<proteinExistence type="predicted"/>
<reference evidence="3" key="1">
    <citation type="submission" date="2021-01" db="EMBL/GenBank/DDBJ databases">
        <authorList>
            <person name="Corre E."/>
            <person name="Pelletier E."/>
            <person name="Niang G."/>
            <person name="Scheremetjew M."/>
            <person name="Finn R."/>
            <person name="Kale V."/>
            <person name="Holt S."/>
            <person name="Cochrane G."/>
            <person name="Meng A."/>
            <person name="Brown T."/>
            <person name="Cohen L."/>
        </authorList>
    </citation>
    <scope>NUCLEOTIDE SEQUENCE</scope>
    <source>
        <strain evidence="3">CCMP3107</strain>
    </source>
</reference>
<dbReference type="InterPro" id="IPR022140">
    <property type="entry name" value="Kinesin-like_KIF1-typ"/>
</dbReference>
<feature type="compositionally biased region" description="Basic and acidic residues" evidence="1">
    <location>
        <begin position="321"/>
        <end position="332"/>
    </location>
</feature>
<feature type="region of interest" description="Disordered" evidence="1">
    <location>
        <begin position="321"/>
        <end position="342"/>
    </location>
</feature>
<sequence length="404" mass="45944">MKALEDQLEAEKKNAESAVGAAKDGMLAKQAELEERLQKQMLENEKLSQRQERELMERSLLDEALLKLLPLVHEANLISQELNKGMTFAIKLISKAVRVSALTGEEEMKTEIVVMVTHAEADKSQSIWNHEKFTNRIYIMREMYQQWSENNGLLQGTDFQEEDRDPFFDPPEDQNIGVARFQLEAVRYLLDIDEASQLIDYKGSNQGELLVQIVPVDDGDEDVADLEDISEMMGRSLTLSIVLRAARGLPQNVVQKYKSAFVKFDFFLTDTPFSTPHFPLSTINPSIDHTITVDQVVTPEFIEYVSSAALTLELWASVDDTSNHSRETERNSNTDFDSLEEMDSQSKIADLVAEIERLKRENTSLKTELKAAYQQVETLSTFATPRTRMKINDAQKIDSAYNHP</sequence>